<feature type="compositionally biased region" description="Low complexity" evidence="1">
    <location>
        <begin position="803"/>
        <end position="820"/>
    </location>
</feature>
<feature type="region of interest" description="Disordered" evidence="1">
    <location>
        <begin position="58"/>
        <end position="84"/>
    </location>
</feature>
<accession>A0ABQ5J2Q6</accession>
<dbReference type="Pfam" id="PF07727">
    <property type="entry name" value="RVT_2"/>
    <property type="match status" value="1"/>
</dbReference>
<dbReference type="InterPro" id="IPR043502">
    <property type="entry name" value="DNA/RNA_pol_sf"/>
</dbReference>
<dbReference type="PANTHER" id="PTHR34222">
    <property type="entry name" value="GAG_PRE-INTEGRS DOMAIN-CONTAINING PROTEIN"/>
    <property type="match status" value="1"/>
</dbReference>
<feature type="compositionally biased region" description="Basic and acidic residues" evidence="1">
    <location>
        <begin position="1101"/>
        <end position="1114"/>
    </location>
</feature>
<feature type="region of interest" description="Disordered" evidence="1">
    <location>
        <begin position="493"/>
        <end position="524"/>
    </location>
</feature>
<dbReference type="EMBL" id="BQNB010021438">
    <property type="protein sequence ID" value="GJU06396.1"/>
    <property type="molecule type" value="Genomic_DNA"/>
</dbReference>
<keyword evidence="4" id="KW-1185">Reference proteome</keyword>
<evidence type="ECO:0000259" key="2">
    <source>
        <dbReference type="PROSITE" id="PS50994"/>
    </source>
</evidence>
<feature type="region of interest" description="Disordered" evidence="1">
    <location>
        <begin position="790"/>
        <end position="820"/>
    </location>
</feature>
<dbReference type="Pfam" id="PF14244">
    <property type="entry name" value="Retrotran_gag_3"/>
    <property type="match status" value="1"/>
</dbReference>
<dbReference type="InterPro" id="IPR012337">
    <property type="entry name" value="RNaseH-like_sf"/>
</dbReference>
<dbReference type="Proteomes" id="UP001151760">
    <property type="component" value="Unassembled WGS sequence"/>
</dbReference>
<dbReference type="InterPro" id="IPR007021">
    <property type="entry name" value="DUF659"/>
</dbReference>
<dbReference type="SUPFAM" id="SSF53098">
    <property type="entry name" value="Ribonuclease H-like"/>
    <property type="match status" value="2"/>
</dbReference>
<reference evidence="3" key="1">
    <citation type="journal article" date="2022" name="Int. J. Mol. Sci.">
        <title>Draft Genome of Tanacetum Coccineum: Genomic Comparison of Closely Related Tanacetum-Family Plants.</title>
        <authorList>
            <person name="Yamashiro T."/>
            <person name="Shiraishi A."/>
            <person name="Nakayama K."/>
            <person name="Satake H."/>
        </authorList>
    </citation>
    <scope>NUCLEOTIDE SEQUENCE</scope>
</reference>
<protein>
    <submittedName>
        <fullName evidence="3">Ribonuclease H-like domain-containing protein</fullName>
    </submittedName>
</protein>
<evidence type="ECO:0000256" key="1">
    <source>
        <dbReference type="SAM" id="MobiDB-lite"/>
    </source>
</evidence>
<feature type="compositionally biased region" description="Low complexity" evidence="1">
    <location>
        <begin position="736"/>
        <end position="755"/>
    </location>
</feature>
<dbReference type="InterPro" id="IPR025724">
    <property type="entry name" value="GAG-pre-integrase_dom"/>
</dbReference>
<dbReference type="InterPro" id="IPR013103">
    <property type="entry name" value="RVT_2"/>
</dbReference>
<feature type="compositionally biased region" description="Polar residues" evidence="1">
    <location>
        <begin position="790"/>
        <end position="802"/>
    </location>
</feature>
<dbReference type="SUPFAM" id="SSF56672">
    <property type="entry name" value="DNA/RNA polymerases"/>
    <property type="match status" value="1"/>
</dbReference>
<feature type="domain" description="Integrase catalytic" evidence="2">
    <location>
        <begin position="949"/>
        <end position="1075"/>
    </location>
</feature>
<feature type="region of interest" description="Disordered" evidence="1">
    <location>
        <begin position="1101"/>
        <end position="1143"/>
    </location>
</feature>
<dbReference type="PANTHER" id="PTHR34222:SF99">
    <property type="entry name" value="PROTEIN, PUTATIVE-RELATED"/>
    <property type="match status" value="1"/>
</dbReference>
<dbReference type="InterPro" id="IPR001584">
    <property type="entry name" value="Integrase_cat-core"/>
</dbReference>
<feature type="compositionally biased region" description="Low complexity" evidence="1">
    <location>
        <begin position="58"/>
        <end position="75"/>
    </location>
</feature>
<reference evidence="3" key="2">
    <citation type="submission" date="2022-01" db="EMBL/GenBank/DDBJ databases">
        <authorList>
            <person name="Yamashiro T."/>
            <person name="Shiraishi A."/>
            <person name="Satake H."/>
            <person name="Nakayama K."/>
        </authorList>
    </citation>
    <scope>NUCLEOTIDE SEQUENCE</scope>
</reference>
<evidence type="ECO:0000313" key="4">
    <source>
        <dbReference type="Proteomes" id="UP001151760"/>
    </source>
</evidence>
<dbReference type="InterPro" id="IPR029472">
    <property type="entry name" value="Copia-like_N"/>
</dbReference>
<comment type="caution">
    <text evidence="3">The sequence shown here is derived from an EMBL/GenBank/DDBJ whole genome shotgun (WGS) entry which is preliminary data.</text>
</comment>
<dbReference type="PROSITE" id="PS50994">
    <property type="entry name" value="INTEGRASE"/>
    <property type="match status" value="1"/>
</dbReference>
<dbReference type="Pfam" id="PF13976">
    <property type="entry name" value="gag_pre-integrs"/>
    <property type="match status" value="1"/>
</dbReference>
<proteinExistence type="predicted"/>
<dbReference type="InterPro" id="IPR036397">
    <property type="entry name" value="RNaseH_sf"/>
</dbReference>
<feature type="compositionally biased region" description="Acidic residues" evidence="1">
    <location>
        <begin position="493"/>
        <end position="502"/>
    </location>
</feature>
<evidence type="ECO:0000313" key="3">
    <source>
        <dbReference type="EMBL" id="GJU06396.1"/>
    </source>
</evidence>
<gene>
    <name evidence="3" type="ORF">Tco_1122826</name>
</gene>
<feature type="region of interest" description="Disordered" evidence="1">
    <location>
        <begin position="735"/>
        <end position="755"/>
    </location>
</feature>
<dbReference type="Pfam" id="PF04937">
    <property type="entry name" value="DUF659"/>
    <property type="match status" value="1"/>
</dbReference>
<feature type="compositionally biased region" description="Acidic residues" evidence="1">
    <location>
        <begin position="1121"/>
        <end position="1138"/>
    </location>
</feature>
<organism evidence="3 4">
    <name type="scientific">Tanacetum coccineum</name>
    <dbReference type="NCBI Taxonomy" id="301880"/>
    <lineage>
        <taxon>Eukaryota</taxon>
        <taxon>Viridiplantae</taxon>
        <taxon>Streptophyta</taxon>
        <taxon>Embryophyta</taxon>
        <taxon>Tracheophyta</taxon>
        <taxon>Spermatophyta</taxon>
        <taxon>Magnoliopsida</taxon>
        <taxon>eudicotyledons</taxon>
        <taxon>Gunneridae</taxon>
        <taxon>Pentapetalae</taxon>
        <taxon>asterids</taxon>
        <taxon>campanulids</taxon>
        <taxon>Asterales</taxon>
        <taxon>Asteraceae</taxon>
        <taxon>Asteroideae</taxon>
        <taxon>Anthemideae</taxon>
        <taxon>Anthemidinae</taxon>
        <taxon>Tanacetum</taxon>
    </lineage>
</organism>
<name>A0ABQ5J2Q6_9ASTR</name>
<dbReference type="Gene3D" id="3.30.420.10">
    <property type="entry name" value="Ribonuclease H-like superfamily/Ribonuclease H"/>
    <property type="match status" value="1"/>
</dbReference>
<sequence>MLTKEPTAKPKELELEHAMQHSHPLGKDSSSSLVFPRLELKLSNPSLLRFISLIPMNSSSASIPSSSSMPSFANSRKSKRVNAPGARTDVGWEHAIDLARTHKDASACLMVPEDIKVKFQKVAEQMELAASKKQKLFLVYEDEELLDSDDRPRHTDTFVSKKGKVQSTLNKIYKKDERDKFCQQIARFFYTSALSFNCVKNPKFKKMIQMVGDYGRGLDPPSYHEMRVTYLQKEVDYTKALLEDYKNKWKRQEKVFAMLDDFVVKIGKEHVVQVVTDNATNYKAASEMLMNKRKKLFWTPCAAHCIDMMLEDFKKKIKEHKEKELLKPGATRFATSYLTLGRLHEQKGVVISMYEPIFNIVDQRWDNQLNRPLHVAGYFLNLRMQYSSDFKYDKGSLKVNLRYPTAQRAPRDFCNLDIRKKTLVDWWDSFGDDTPELKRFDMRILSLTCSSSGCKRNCSAFEMLSGREEKKMTETAAAIDQLEALDFENVESDDEWITEEESTQSQAHDGVIAGDDDNSNKDGDKSISTLSELNLYFGDSLYLHPNDTGGSPIVTIKLTRTENYKMWSIAMTFALRNHNKLDLYVGVVYAKSTYELWNDLKDTYDKVDGSVVFNLHKNINSLNQNGAPLVDYYNNLSSLWKQFNAMISLPPCTCEAAKHFENQNQLLKLMQFLMGLDDNYLAIRSNILTRDPLPLVKAAFVIVSVEESHRNINSVVTTKPTTTAFAAKTFDKKRFNMNNKGSSSNTNNNNRGPNPNLKCNNCNKIGHTVDRCFELVGCLAGYVKKNFSSNSRPVTSNNATVDSHSNNVNSSPASNSPDSFSNEQLARLMNLLNDNGVSTANANMSGANQHMTVSATFLVNVIDISNLGLTVVHPNGTQALITKIGDLKINNDITLYDVLVVPEYTANMTVGIGRQFNGLYLFDVDNACKIISNNSIVTCFVSKTLWHQRLGHPADQVLDVLKTTLNLNSHSTSDHLYDTCNKAKQTRELFPLSDYKSRKIDDFSIVVWVYVLKGKDDVYDSITSFVQMSTNQFETNVKVFRNDNGTEFVNDRLQSFFNEKGILHQTTCVYTPQQNVFPFKMKNNLKQTEFDSGVTKELNHKNFFDNENPKRPYDKGITSSNDDDTELSPDNQGDDDSEATSMDEINNTCPEVNVSNETDFINDLYENSDVSSKIEEQPVNTFRRPSRQTKLSTSLNDFVIEGKVKYMVLKKLLDMLILIMRTIDVMNAEIETLNKNYTWDITNLPANRKSIGNKWIWKIKYKVNGEIDRYKARLVTKGLNQKERIDFDEIFSPVVKMSTVRCVIALSVTNNWPLFQLDVNNAFLYGDLDEEIYMTIPQGFVNKDNKTKVCRLVKSIYRLKQALRKWNEKLVNVLKENDFVQSVNDHCLFTKSKNNKFIALLVYVDDIVVTGDCEDEIDKFKTFLKYKFQIKDLGHLKYFLGIEVIKSNKDLCLTQRNYCFELLKEYGLLGCKSVYTPIEPNSILPYIAIKDDHLLDNITGYQKLLGKLIYLTHTRPDIAYFVHCLA</sequence>